<feature type="compositionally biased region" description="Polar residues" evidence="1">
    <location>
        <begin position="21"/>
        <end position="43"/>
    </location>
</feature>
<gene>
    <name evidence="2" type="primary">Contig6291.g6735</name>
    <name evidence="2" type="ORF">STYLEM_17074</name>
</gene>
<feature type="region of interest" description="Disordered" evidence="1">
    <location>
        <begin position="234"/>
        <end position="268"/>
    </location>
</feature>
<accession>A0A078B0C5</accession>
<feature type="region of interest" description="Disordered" evidence="1">
    <location>
        <begin position="98"/>
        <end position="120"/>
    </location>
</feature>
<feature type="region of interest" description="Disordered" evidence="1">
    <location>
        <begin position="296"/>
        <end position="317"/>
    </location>
</feature>
<dbReference type="AlphaFoldDB" id="A0A078B0C5"/>
<feature type="compositionally biased region" description="Basic and acidic residues" evidence="1">
    <location>
        <begin position="9"/>
        <end position="20"/>
    </location>
</feature>
<feature type="compositionally biased region" description="Basic and acidic residues" evidence="1">
    <location>
        <begin position="252"/>
        <end position="261"/>
    </location>
</feature>
<keyword evidence="3" id="KW-1185">Reference proteome</keyword>
<feature type="region of interest" description="Disordered" evidence="1">
    <location>
        <begin position="1"/>
        <end position="56"/>
    </location>
</feature>
<name>A0A078B0C5_STYLE</name>
<feature type="compositionally biased region" description="Polar residues" evidence="1">
    <location>
        <begin position="234"/>
        <end position="246"/>
    </location>
</feature>
<reference evidence="2 3" key="1">
    <citation type="submission" date="2014-06" db="EMBL/GenBank/DDBJ databases">
        <authorList>
            <person name="Swart Estienne"/>
        </authorList>
    </citation>
    <scope>NUCLEOTIDE SEQUENCE [LARGE SCALE GENOMIC DNA]</scope>
    <source>
        <strain evidence="2 3">130c</strain>
    </source>
</reference>
<evidence type="ECO:0000256" key="1">
    <source>
        <dbReference type="SAM" id="MobiDB-lite"/>
    </source>
</evidence>
<organism evidence="2 3">
    <name type="scientific">Stylonychia lemnae</name>
    <name type="common">Ciliate</name>
    <dbReference type="NCBI Taxonomy" id="5949"/>
    <lineage>
        <taxon>Eukaryota</taxon>
        <taxon>Sar</taxon>
        <taxon>Alveolata</taxon>
        <taxon>Ciliophora</taxon>
        <taxon>Intramacronucleata</taxon>
        <taxon>Spirotrichea</taxon>
        <taxon>Stichotrichia</taxon>
        <taxon>Sporadotrichida</taxon>
        <taxon>Oxytrichidae</taxon>
        <taxon>Stylonychinae</taxon>
        <taxon>Stylonychia</taxon>
    </lineage>
</organism>
<sequence length="517" mass="61220">MLNTPDFNDENRDHEAEKMQVNDNGSAFNQKPNNQAKTGQGHIQNDKSNRSQGANSEFLELKYSQIDEVNSEYEVTQIDRPDHYHANFYQMSSEFSFGQPRQEMSQDEKTQSRQADSLYMNEDVSQVYQYGNEDMTQIGGGSQEEYEYSHNQQHFNEKGQNQLEDFTQSLDINLNKQDVTQYKGYDQKEQQYYCYNEQQQQQYQDSNYQSENFEQQDNLNPENLQYQYKNYQDQAEPSVQHQMQQNLKRRKIQDENKDSNRNADAQEFITLKPSFPLYNSSNEKRTNLVQNQQCNQKNSHFQQNQSSDSQQTLSENMFSQQQEFSIRDFCQKLIKKTGVNEQIESNQQRYDLNSTFINEKKQLIIGHKKCIGDYIEQLEQTKEEDEQVFMVLESLINQFHELYYLRDDDNPLLKKLLASNTAALPSTKDLNQSIFEKVGANQGTKRTLQFANKQAYRAQQQFDEIQEQDESQYDHQEYSNGLLDCQNKINDLSIDFEANKQKQHLYSNEQDYYIEEY</sequence>
<dbReference type="InParanoid" id="A0A078B0C5"/>
<evidence type="ECO:0000313" key="3">
    <source>
        <dbReference type="Proteomes" id="UP000039865"/>
    </source>
</evidence>
<protein>
    <submittedName>
        <fullName evidence="2">Uncharacterized protein</fullName>
    </submittedName>
</protein>
<proteinExistence type="predicted"/>
<dbReference type="EMBL" id="CCKQ01016089">
    <property type="protein sequence ID" value="CDW87959.1"/>
    <property type="molecule type" value="Genomic_DNA"/>
</dbReference>
<evidence type="ECO:0000313" key="2">
    <source>
        <dbReference type="EMBL" id="CDW87959.1"/>
    </source>
</evidence>
<dbReference type="Proteomes" id="UP000039865">
    <property type="component" value="Unassembled WGS sequence"/>
</dbReference>